<dbReference type="RefSeq" id="WP_215964130.1">
    <property type="nucleotide sequence ID" value="NZ_JAQOMS010000002.1"/>
</dbReference>
<proteinExistence type="inferred from homology"/>
<keyword evidence="5 7" id="KW-0574">Periplasm</keyword>
<evidence type="ECO:0000256" key="2">
    <source>
        <dbReference type="ARBA" id="ARBA00010474"/>
    </source>
</evidence>
<name>A0ABT5FJE2_9GAMM</name>
<dbReference type="SMART" id="SM00858">
    <property type="entry name" value="SAF"/>
    <property type="match status" value="1"/>
</dbReference>
<reference evidence="9 10" key="1">
    <citation type="submission" date="2023-01" db="EMBL/GenBank/DDBJ databases">
        <title>Psychrosphaera sp. nov., isolated from marine algae.</title>
        <authorList>
            <person name="Bayburt H."/>
            <person name="Choi B.J."/>
            <person name="Kim J.M."/>
            <person name="Choi D.G."/>
            <person name="Jeon C.O."/>
        </authorList>
    </citation>
    <scope>NUCLEOTIDE SEQUENCE [LARGE SCALE GENOMIC DNA]</scope>
    <source>
        <strain evidence="9 10">G1-22</strain>
    </source>
</reference>
<keyword evidence="4" id="KW-0732">Signal</keyword>
<dbReference type="Pfam" id="PF13144">
    <property type="entry name" value="ChapFlgA"/>
    <property type="match status" value="1"/>
</dbReference>
<evidence type="ECO:0000256" key="6">
    <source>
        <dbReference type="ARBA" id="ARBA00025643"/>
    </source>
</evidence>
<dbReference type="EMBL" id="JAQOMS010000002">
    <property type="protein sequence ID" value="MDC2891312.1"/>
    <property type="molecule type" value="Genomic_DNA"/>
</dbReference>
<evidence type="ECO:0000256" key="4">
    <source>
        <dbReference type="ARBA" id="ARBA00022729"/>
    </source>
</evidence>
<comment type="function">
    <text evidence="6 7">Involved in the assembly process of the P-ring formation. It may associate with FlgF on the rod constituting a structure essential for the P-ring assembly or may act as a modulator protein for the P-ring assembly.</text>
</comment>
<evidence type="ECO:0000256" key="5">
    <source>
        <dbReference type="ARBA" id="ARBA00022764"/>
    </source>
</evidence>
<dbReference type="CDD" id="cd11614">
    <property type="entry name" value="SAF_CpaB_FlgA_like"/>
    <property type="match status" value="1"/>
</dbReference>
<dbReference type="InterPro" id="IPR039246">
    <property type="entry name" value="Flagellar_FlgA"/>
</dbReference>
<sequence>MLKNFPKVYVLTIIFLFTTLGVSASTSNSLIQKQLIDGVTRYVNQTVNPDDSEHIKVKTIPLDNRIRVNQCQVPLEYEMMNRRKFTRQFPVKVSCNATGAYWKMFVQVRVTEYIEALVTTKSVGKGELITEDHITLSLIEKRNVDTGNAISTEALIGGRAIRNLHRGFQIGANDVCLVCKGDSISIVAQSSNMMIKTNGTAIESGSFGESIKVKNNSSDRIVKGTVGELRQVYVNL</sequence>
<evidence type="ECO:0000313" key="10">
    <source>
        <dbReference type="Proteomes" id="UP001528411"/>
    </source>
</evidence>
<dbReference type="InterPro" id="IPR017585">
    <property type="entry name" value="SAF_FlgA"/>
</dbReference>
<evidence type="ECO:0000259" key="8">
    <source>
        <dbReference type="SMART" id="SM00858"/>
    </source>
</evidence>
<dbReference type="PANTHER" id="PTHR36307:SF1">
    <property type="entry name" value="FLAGELLA BASAL BODY P-RING FORMATION PROTEIN FLGA"/>
    <property type="match status" value="1"/>
</dbReference>
<dbReference type="InterPro" id="IPR041231">
    <property type="entry name" value="FlgA_N"/>
</dbReference>
<keyword evidence="9" id="KW-0282">Flagellum</keyword>
<evidence type="ECO:0000256" key="1">
    <source>
        <dbReference type="ARBA" id="ARBA00004418"/>
    </source>
</evidence>
<gene>
    <name evidence="9" type="primary">flgA</name>
    <name evidence="9" type="ORF">PN838_24395</name>
</gene>
<evidence type="ECO:0000256" key="3">
    <source>
        <dbReference type="ARBA" id="ARBA00014754"/>
    </source>
</evidence>
<dbReference type="Proteomes" id="UP001528411">
    <property type="component" value="Unassembled WGS sequence"/>
</dbReference>
<keyword evidence="9" id="KW-0969">Cilium</keyword>
<dbReference type="Pfam" id="PF17656">
    <property type="entry name" value="ChapFlgA_N"/>
    <property type="match status" value="1"/>
</dbReference>
<organism evidence="9 10">
    <name type="scientific">Psychrosphaera algicola</name>
    <dbReference type="NCBI Taxonomy" id="3023714"/>
    <lineage>
        <taxon>Bacteria</taxon>
        <taxon>Pseudomonadati</taxon>
        <taxon>Pseudomonadota</taxon>
        <taxon>Gammaproteobacteria</taxon>
        <taxon>Alteromonadales</taxon>
        <taxon>Pseudoalteromonadaceae</taxon>
        <taxon>Psychrosphaera</taxon>
    </lineage>
</organism>
<keyword evidence="10" id="KW-1185">Reference proteome</keyword>
<comment type="caution">
    <text evidence="9">The sequence shown here is derived from an EMBL/GenBank/DDBJ whole genome shotgun (WGS) entry which is preliminary data.</text>
</comment>
<feature type="domain" description="SAF" evidence="8">
    <location>
        <begin position="114"/>
        <end position="176"/>
    </location>
</feature>
<keyword evidence="9" id="KW-0966">Cell projection</keyword>
<evidence type="ECO:0000256" key="7">
    <source>
        <dbReference type="RuleBase" id="RU362063"/>
    </source>
</evidence>
<accession>A0ABT5FJE2</accession>
<keyword evidence="7" id="KW-1005">Bacterial flagellum biogenesis</keyword>
<protein>
    <recommendedName>
        <fullName evidence="3 7">Flagella basal body P-ring formation protein FlgA</fullName>
    </recommendedName>
</protein>
<comment type="subcellular location">
    <subcellularLocation>
        <location evidence="1 7">Periplasm</location>
    </subcellularLocation>
</comment>
<dbReference type="InterPro" id="IPR013974">
    <property type="entry name" value="SAF"/>
</dbReference>
<dbReference type="NCBIfam" id="TIGR03170">
    <property type="entry name" value="flgA_cterm"/>
    <property type="match status" value="1"/>
</dbReference>
<dbReference type="PANTHER" id="PTHR36307">
    <property type="entry name" value="FLAGELLA BASAL BODY P-RING FORMATION PROTEIN FLGA"/>
    <property type="match status" value="1"/>
</dbReference>
<comment type="similarity">
    <text evidence="2 7">Belongs to the FlgA family.</text>
</comment>
<evidence type="ECO:0000313" key="9">
    <source>
        <dbReference type="EMBL" id="MDC2891312.1"/>
    </source>
</evidence>